<dbReference type="RefSeq" id="WP_094434767.1">
    <property type="nucleotide sequence ID" value="NZ_NKDB02000001.1"/>
</dbReference>
<dbReference type="InterPro" id="IPR024445">
    <property type="entry name" value="Tnp_ISXO2-like"/>
</dbReference>
<name>A0A3R7EFN7_9BURK</name>
<dbReference type="InterPro" id="IPR024442">
    <property type="entry name" value="Transposase_Zn_ribbon"/>
</dbReference>
<sequence>MSAAEAPGTRVRRASSEATKFHMSSRAVDRSVEEYASWSDKKCVKHLAMVRWGSAQTMPCPHCNTCTRHYFYEADLRWKCKHCGSKFSVTSQTVFASRKMPYRKLLAALHLWACGAAGQPALELRRMLQFKSYNTAFTLVSKLREGLIRGFNTGLISGVVEMDGAHASGRRAREKRGRPQNYRSPEEVQESEKQALLTTAARQKKRREEKAAALAAGGTVDPATGQVFPETRRLVFTLRRRSGAKGQGAVITRVGVGLAESPDVVEALAATYVAIPESVLATDTGTAFSKLGKRFQLHLQVNHSETLSGPDGQHNNNAESFSARQDRSEKGVYLNIEPKYLHDYAVETAFREDNRRKAPGAQADLALHHALTVGESHFWRGYTHGKHRSYEMLATGNRNYPASGPPKGVPQMSVGVGRLPR</sequence>
<dbReference type="Pfam" id="PF12760">
    <property type="entry name" value="Zn_ribbon_IS1595"/>
    <property type="match status" value="1"/>
</dbReference>
<evidence type="ECO:0000256" key="1">
    <source>
        <dbReference type="SAM" id="MobiDB-lite"/>
    </source>
</evidence>
<feature type="compositionally biased region" description="Basic and acidic residues" evidence="1">
    <location>
        <begin position="184"/>
        <end position="193"/>
    </location>
</feature>
<reference evidence="3 4" key="1">
    <citation type="submission" date="2018-09" db="EMBL/GenBank/DDBJ databases">
        <title>Genome comparison of Alicycliphilus sp. BQ1, a polyurethanolytic bacterium, with its closest phylogenetic relatives Alicycliphilus denitrificans BC and K601, unable to attack polyurethane.</title>
        <authorList>
            <person name="Loza-Tavera H."/>
            <person name="Lozano L."/>
            <person name="Cevallos M."/>
            <person name="Maya-Lucas O."/>
            <person name="Garcia-Mena J."/>
            <person name="Hernandez J."/>
        </authorList>
    </citation>
    <scope>NUCLEOTIDE SEQUENCE [LARGE SCALE GENOMIC DNA]</scope>
    <source>
        <strain evidence="3 4">BQ1</strain>
    </source>
</reference>
<protein>
    <submittedName>
        <fullName evidence="3">IS1595 family transposase</fullName>
    </submittedName>
</protein>
<dbReference type="NCBIfam" id="NF033547">
    <property type="entry name" value="transpos_IS1595"/>
    <property type="match status" value="1"/>
</dbReference>
<dbReference type="Pfam" id="PF12762">
    <property type="entry name" value="DDE_Tnp_IS1595"/>
    <property type="match status" value="1"/>
</dbReference>
<feature type="region of interest" description="Disordered" evidence="1">
    <location>
        <begin position="305"/>
        <end position="324"/>
    </location>
</feature>
<accession>A0A3R7EFN7</accession>
<feature type="compositionally biased region" description="Basic residues" evidence="1">
    <location>
        <begin position="168"/>
        <end position="178"/>
    </location>
</feature>
<evidence type="ECO:0000313" key="4">
    <source>
        <dbReference type="Proteomes" id="UP000216225"/>
    </source>
</evidence>
<feature type="domain" description="ISXO2-like transposase" evidence="2">
    <location>
        <begin position="155"/>
        <end position="353"/>
    </location>
</feature>
<evidence type="ECO:0000259" key="2">
    <source>
        <dbReference type="SMART" id="SM01126"/>
    </source>
</evidence>
<dbReference type="Proteomes" id="UP000216225">
    <property type="component" value="Unassembled WGS sequence"/>
</dbReference>
<comment type="caution">
    <text evidence="3">The sequence shown here is derived from an EMBL/GenBank/DDBJ whole genome shotgun (WGS) entry which is preliminary data.</text>
</comment>
<gene>
    <name evidence="3" type="ORF">CE154_002200</name>
</gene>
<proteinExistence type="predicted"/>
<organism evidence="3 4">
    <name type="scientific">Alicycliphilus denitrificans</name>
    <dbReference type="NCBI Taxonomy" id="179636"/>
    <lineage>
        <taxon>Bacteria</taxon>
        <taxon>Pseudomonadati</taxon>
        <taxon>Pseudomonadota</taxon>
        <taxon>Betaproteobacteria</taxon>
        <taxon>Burkholderiales</taxon>
        <taxon>Comamonadaceae</taxon>
        <taxon>Alicycliphilus</taxon>
    </lineage>
</organism>
<feature type="compositionally biased region" description="Polar residues" evidence="1">
    <location>
        <begin position="305"/>
        <end position="323"/>
    </location>
</feature>
<dbReference type="SMART" id="SM01126">
    <property type="entry name" value="DDE_Tnp_IS1595"/>
    <property type="match status" value="1"/>
</dbReference>
<dbReference type="AlphaFoldDB" id="A0A3R7EFN7"/>
<evidence type="ECO:0000313" key="3">
    <source>
        <dbReference type="EMBL" id="RKJ98597.1"/>
    </source>
</evidence>
<feature type="region of interest" description="Disordered" evidence="1">
    <location>
        <begin position="166"/>
        <end position="194"/>
    </location>
</feature>
<feature type="region of interest" description="Disordered" evidence="1">
    <location>
        <begin position="399"/>
        <end position="421"/>
    </location>
</feature>
<dbReference type="EMBL" id="NKDB02000001">
    <property type="protein sequence ID" value="RKJ98597.1"/>
    <property type="molecule type" value="Genomic_DNA"/>
</dbReference>